<proteinExistence type="predicted"/>
<dbReference type="Proteomes" id="UP000242501">
    <property type="component" value="Unassembled WGS sequence"/>
</dbReference>
<feature type="compositionally biased region" description="Low complexity" evidence="1">
    <location>
        <begin position="1"/>
        <end position="48"/>
    </location>
</feature>
<organism evidence="2 3">
    <name type="scientific">Acinetobacter boissieri</name>
    <dbReference type="NCBI Taxonomy" id="1219383"/>
    <lineage>
        <taxon>Bacteria</taxon>
        <taxon>Pseudomonadati</taxon>
        <taxon>Pseudomonadota</taxon>
        <taxon>Gammaproteobacteria</taxon>
        <taxon>Moraxellales</taxon>
        <taxon>Moraxellaceae</taxon>
        <taxon>Acinetobacter</taxon>
    </lineage>
</organism>
<dbReference type="OrthoDB" id="10020041at2"/>
<feature type="region of interest" description="Disordered" evidence="1">
    <location>
        <begin position="1"/>
        <end position="61"/>
    </location>
</feature>
<evidence type="ECO:0000313" key="2">
    <source>
        <dbReference type="EMBL" id="SDB86782.1"/>
    </source>
</evidence>
<sequence length="126" mass="13450">MATKKTTNTTDDTATTTDQADTTSTNDTAAATDVTNTTKDTTAITDSTTDTKVENSSKSTATTAQKDILLITAKNNGVRRVFEPYSRTLIGTGEQVEIHCTSVDAVAQVKNNLAQLNTLGRRIVYS</sequence>
<keyword evidence="3" id="KW-1185">Reference proteome</keyword>
<dbReference type="AlphaFoldDB" id="A0A1G6GXP5"/>
<protein>
    <submittedName>
        <fullName evidence="2">Uncharacterized protein</fullName>
    </submittedName>
</protein>
<accession>A0A1G6GXP5</accession>
<dbReference type="STRING" id="1219383.SAMN05421733_1035"/>
<reference evidence="3" key="1">
    <citation type="submission" date="2016-09" db="EMBL/GenBank/DDBJ databases">
        <authorList>
            <person name="Varghese N."/>
            <person name="Submissions S."/>
        </authorList>
    </citation>
    <scope>NUCLEOTIDE SEQUENCE [LARGE SCALE GENOMIC DNA]</scope>
    <source>
        <strain evidence="3">ANC 4422</strain>
    </source>
</reference>
<dbReference type="RefSeq" id="WP_092746981.1">
    <property type="nucleotide sequence ID" value="NZ_FMYL01000003.1"/>
</dbReference>
<dbReference type="EMBL" id="FMYL01000003">
    <property type="protein sequence ID" value="SDB86782.1"/>
    <property type="molecule type" value="Genomic_DNA"/>
</dbReference>
<evidence type="ECO:0000256" key="1">
    <source>
        <dbReference type="SAM" id="MobiDB-lite"/>
    </source>
</evidence>
<name>A0A1G6GXP5_9GAMM</name>
<gene>
    <name evidence="2" type="ORF">SAMN05421733_1035</name>
</gene>
<evidence type="ECO:0000313" key="3">
    <source>
        <dbReference type="Proteomes" id="UP000242501"/>
    </source>
</evidence>